<name>A0A8E0S7D7_9TREM</name>
<feature type="compositionally biased region" description="Low complexity" evidence="1">
    <location>
        <begin position="53"/>
        <end position="63"/>
    </location>
</feature>
<dbReference type="Proteomes" id="UP000728185">
    <property type="component" value="Unassembled WGS sequence"/>
</dbReference>
<reference evidence="3" key="1">
    <citation type="submission" date="2019-05" db="EMBL/GenBank/DDBJ databases">
        <title>Annotation for the trematode Fasciolopsis buski.</title>
        <authorList>
            <person name="Choi Y.-J."/>
        </authorList>
    </citation>
    <scope>NUCLEOTIDE SEQUENCE</scope>
    <source>
        <strain evidence="3">HT</strain>
        <tissue evidence="3">Whole worm</tissue>
    </source>
</reference>
<proteinExistence type="predicted"/>
<accession>A0A8E0S7D7</accession>
<feature type="transmembrane region" description="Helical" evidence="2">
    <location>
        <begin position="235"/>
        <end position="256"/>
    </location>
</feature>
<comment type="caution">
    <text evidence="3">The sequence shown here is derived from an EMBL/GenBank/DDBJ whole genome shotgun (WGS) entry which is preliminary data.</text>
</comment>
<keyword evidence="2" id="KW-0472">Membrane</keyword>
<protein>
    <submittedName>
        <fullName evidence="3">Uncharacterized protein</fullName>
    </submittedName>
</protein>
<keyword evidence="2" id="KW-0812">Transmembrane</keyword>
<feature type="compositionally biased region" description="Polar residues" evidence="1">
    <location>
        <begin position="8"/>
        <end position="28"/>
    </location>
</feature>
<evidence type="ECO:0000256" key="2">
    <source>
        <dbReference type="SAM" id="Phobius"/>
    </source>
</evidence>
<dbReference type="OrthoDB" id="6260668at2759"/>
<feature type="transmembrane region" description="Helical" evidence="2">
    <location>
        <begin position="195"/>
        <end position="223"/>
    </location>
</feature>
<dbReference type="EMBL" id="LUCM01001620">
    <property type="protein sequence ID" value="KAA0198582.1"/>
    <property type="molecule type" value="Genomic_DNA"/>
</dbReference>
<organism evidence="3 4">
    <name type="scientific">Fasciolopsis buskii</name>
    <dbReference type="NCBI Taxonomy" id="27845"/>
    <lineage>
        <taxon>Eukaryota</taxon>
        <taxon>Metazoa</taxon>
        <taxon>Spiralia</taxon>
        <taxon>Lophotrochozoa</taxon>
        <taxon>Platyhelminthes</taxon>
        <taxon>Trematoda</taxon>
        <taxon>Digenea</taxon>
        <taxon>Plagiorchiida</taxon>
        <taxon>Echinostomata</taxon>
        <taxon>Echinostomatoidea</taxon>
        <taxon>Fasciolidae</taxon>
        <taxon>Fasciolopsis</taxon>
    </lineage>
</organism>
<evidence type="ECO:0000313" key="3">
    <source>
        <dbReference type="EMBL" id="KAA0198582.1"/>
    </source>
</evidence>
<evidence type="ECO:0000313" key="4">
    <source>
        <dbReference type="Proteomes" id="UP000728185"/>
    </source>
</evidence>
<dbReference type="AlphaFoldDB" id="A0A8E0S7D7"/>
<sequence length="319" mass="34718">MTSHRTRMQYEQQRQTGFSRHDSASSLGSGDPLRTPAASSIRGPIRTGYGEPSGSVTSGSYISSKPRSHLGGAAAAAARNYENVLDSSARPESVRSTSFAGSKSLEQDIPLAVDGHAGHVGSMTSYQPSTMMGKSIYGTRSLYGASQLKMSRSLKASKASLATYKSGRSTIQAEHHDRKVQRELNSVKFGRARKLYWISVFFFIMFLLVLFVGLLITCLRHIYMNIILSTDIGEMTGPILIAGSFLFFGLGMKFYYDAYRIGSEERKHIKYKAASPSTVAVTTVSGEIVDDQEKLVSGQTSKDALTRAPIGSRTTLVIP</sequence>
<gene>
    <name evidence="3" type="ORF">FBUS_03834</name>
</gene>
<keyword evidence="2" id="KW-1133">Transmembrane helix</keyword>
<keyword evidence="4" id="KW-1185">Reference proteome</keyword>
<feature type="region of interest" description="Disordered" evidence="1">
    <location>
        <begin position="1"/>
        <end position="63"/>
    </location>
</feature>
<evidence type="ECO:0000256" key="1">
    <source>
        <dbReference type="SAM" id="MobiDB-lite"/>
    </source>
</evidence>